<proteinExistence type="predicted"/>
<dbReference type="AlphaFoldDB" id="A0A0R1UV85"/>
<dbReference type="EMBL" id="AZFQ01000054">
    <property type="protein sequence ID" value="KRL96998.1"/>
    <property type="molecule type" value="Genomic_DNA"/>
</dbReference>
<evidence type="ECO:0000313" key="3">
    <source>
        <dbReference type="Proteomes" id="UP000051166"/>
    </source>
</evidence>
<feature type="transmembrane region" description="Helical" evidence="1">
    <location>
        <begin position="48"/>
        <end position="65"/>
    </location>
</feature>
<protein>
    <submittedName>
        <fullName evidence="2">Uncharacterized protein</fullName>
    </submittedName>
</protein>
<comment type="caution">
    <text evidence="2">The sequence shown here is derived from an EMBL/GenBank/DDBJ whole genome shotgun (WGS) entry which is preliminary data.</text>
</comment>
<dbReference type="Proteomes" id="UP000051166">
    <property type="component" value="Unassembled WGS sequence"/>
</dbReference>
<reference evidence="2 3" key="1">
    <citation type="journal article" date="2015" name="Genome Announc.">
        <title>Expanding the biotechnology potential of lactobacilli through comparative genomics of 213 strains and associated genera.</title>
        <authorList>
            <person name="Sun Z."/>
            <person name="Harris H.M."/>
            <person name="McCann A."/>
            <person name="Guo C."/>
            <person name="Argimon S."/>
            <person name="Zhang W."/>
            <person name="Yang X."/>
            <person name="Jeffery I.B."/>
            <person name="Cooney J.C."/>
            <person name="Kagawa T.F."/>
            <person name="Liu W."/>
            <person name="Song Y."/>
            <person name="Salvetti E."/>
            <person name="Wrobel A."/>
            <person name="Rasinkangas P."/>
            <person name="Parkhill J."/>
            <person name="Rea M.C."/>
            <person name="O'Sullivan O."/>
            <person name="Ritari J."/>
            <person name="Douillard F.P."/>
            <person name="Paul Ross R."/>
            <person name="Yang R."/>
            <person name="Briner A.E."/>
            <person name="Felis G.E."/>
            <person name="de Vos W.M."/>
            <person name="Barrangou R."/>
            <person name="Klaenhammer T.R."/>
            <person name="Caufield P.W."/>
            <person name="Cui Y."/>
            <person name="Zhang H."/>
            <person name="O'Toole P.W."/>
        </authorList>
    </citation>
    <scope>NUCLEOTIDE SEQUENCE [LARGE SCALE GENOMIC DNA]</scope>
    <source>
        <strain evidence="2 3">DSM 16230</strain>
    </source>
</reference>
<dbReference type="PATRIC" id="fig|1423801.4.peg.1985"/>
<feature type="transmembrane region" description="Helical" evidence="1">
    <location>
        <begin position="101"/>
        <end position="118"/>
    </location>
</feature>
<name>A0A0R1UV85_9LACO</name>
<keyword evidence="1" id="KW-0812">Transmembrane</keyword>
<accession>A0A0R1UV85</accession>
<organism evidence="2 3">
    <name type="scientific">Liquorilactobacillus satsumensis DSM 16230 = JCM 12392</name>
    <dbReference type="NCBI Taxonomy" id="1423801"/>
    <lineage>
        <taxon>Bacteria</taxon>
        <taxon>Bacillati</taxon>
        <taxon>Bacillota</taxon>
        <taxon>Bacilli</taxon>
        <taxon>Lactobacillales</taxon>
        <taxon>Lactobacillaceae</taxon>
        <taxon>Liquorilactobacillus</taxon>
    </lineage>
</organism>
<evidence type="ECO:0000256" key="1">
    <source>
        <dbReference type="SAM" id="Phobius"/>
    </source>
</evidence>
<evidence type="ECO:0000313" key="2">
    <source>
        <dbReference type="EMBL" id="KRL96998.1"/>
    </source>
</evidence>
<keyword evidence="1" id="KW-1133">Transmembrane helix</keyword>
<keyword evidence="1" id="KW-0472">Membrane</keyword>
<sequence length="139" mass="16358">MAIGIGFYQSRSFKDKVMKIESRYFFTDQNGQEVNAYQKALYARGGRTYLVGWILIFLISLFLNGDFNENFNFYKFAHALVKEIIADLAIFTKLTETGDDWRTWELLGFANLAYLMFIRRKSTAMNSFFKRRAHEEIKS</sequence>
<gene>
    <name evidence="2" type="ORF">FD50_GL001943</name>
</gene>
<keyword evidence="3" id="KW-1185">Reference proteome</keyword>